<protein>
    <submittedName>
        <fullName evidence="1">Uncharacterized protein</fullName>
    </submittedName>
</protein>
<evidence type="ECO:0000313" key="1">
    <source>
        <dbReference type="EMBL" id="GEK23467.1"/>
    </source>
</evidence>
<dbReference type="Proteomes" id="UP000321118">
    <property type="component" value="Unassembled WGS sequence"/>
</dbReference>
<keyword evidence="2" id="KW-1185">Reference proteome</keyword>
<sequence length="55" mass="5586">MGTTGPFAESTEILAGLYRIATDDLDGLTAVVGELVRGTGEVAEIREAIAPPAGL</sequence>
<gene>
    <name evidence="1" type="ORF">CXY01_39870</name>
</gene>
<dbReference type="AlphaFoldDB" id="A0A510V9C9"/>
<organism evidence="1 2">
    <name type="scientific">Cellulomonas xylanilytica</name>
    <dbReference type="NCBI Taxonomy" id="233583"/>
    <lineage>
        <taxon>Bacteria</taxon>
        <taxon>Bacillati</taxon>
        <taxon>Actinomycetota</taxon>
        <taxon>Actinomycetes</taxon>
        <taxon>Micrococcales</taxon>
        <taxon>Cellulomonadaceae</taxon>
        <taxon>Cellulomonas</taxon>
    </lineage>
</organism>
<evidence type="ECO:0000313" key="2">
    <source>
        <dbReference type="Proteomes" id="UP000321118"/>
    </source>
</evidence>
<comment type="caution">
    <text evidence="1">The sequence shown here is derived from an EMBL/GenBank/DDBJ whole genome shotgun (WGS) entry which is preliminary data.</text>
</comment>
<dbReference type="EMBL" id="BJUB01000017">
    <property type="protein sequence ID" value="GEK23467.1"/>
    <property type="molecule type" value="Genomic_DNA"/>
</dbReference>
<dbReference type="Gene3D" id="3.30.70.1060">
    <property type="entry name" value="Dimeric alpha+beta barrel"/>
    <property type="match status" value="1"/>
</dbReference>
<name>A0A510V9C9_9CELL</name>
<accession>A0A510V9C9</accession>
<dbReference type="RefSeq" id="WP_186813485.1">
    <property type="nucleotide sequence ID" value="NZ_BJUB01000017.1"/>
</dbReference>
<proteinExistence type="predicted"/>
<reference evidence="1 2" key="1">
    <citation type="submission" date="2019-07" db="EMBL/GenBank/DDBJ databases">
        <title>Whole genome shotgun sequence of Cellulomonas xylanilytica NBRC 101102.</title>
        <authorList>
            <person name="Hosoyama A."/>
            <person name="Uohara A."/>
            <person name="Ohji S."/>
            <person name="Ichikawa N."/>
        </authorList>
    </citation>
    <scope>NUCLEOTIDE SEQUENCE [LARGE SCALE GENOMIC DNA]</scope>
    <source>
        <strain evidence="1 2">NBRC 101102</strain>
    </source>
</reference>